<keyword evidence="3" id="KW-1185">Reference proteome</keyword>
<reference evidence="2 3" key="1">
    <citation type="journal article" date="2016" name="Nat. Commun.">
        <title>Ectomycorrhizal ecology is imprinted in the genome of the dominant symbiotic fungus Cenococcum geophilum.</title>
        <authorList>
            <consortium name="DOE Joint Genome Institute"/>
            <person name="Peter M."/>
            <person name="Kohler A."/>
            <person name="Ohm R.A."/>
            <person name="Kuo A."/>
            <person name="Krutzmann J."/>
            <person name="Morin E."/>
            <person name="Arend M."/>
            <person name="Barry K.W."/>
            <person name="Binder M."/>
            <person name="Choi C."/>
            <person name="Clum A."/>
            <person name="Copeland A."/>
            <person name="Grisel N."/>
            <person name="Haridas S."/>
            <person name="Kipfer T."/>
            <person name="LaButti K."/>
            <person name="Lindquist E."/>
            <person name="Lipzen A."/>
            <person name="Maire R."/>
            <person name="Meier B."/>
            <person name="Mihaltcheva S."/>
            <person name="Molinier V."/>
            <person name="Murat C."/>
            <person name="Poggeler S."/>
            <person name="Quandt C.A."/>
            <person name="Sperisen C."/>
            <person name="Tritt A."/>
            <person name="Tisserant E."/>
            <person name="Crous P.W."/>
            <person name="Henrissat B."/>
            <person name="Nehls U."/>
            <person name="Egli S."/>
            <person name="Spatafora J.W."/>
            <person name="Grigoriev I.V."/>
            <person name="Martin F.M."/>
        </authorList>
    </citation>
    <scope>NUCLEOTIDE SEQUENCE [LARGE SCALE GENOMIC DNA]</scope>
    <source>
        <strain evidence="2 3">CBS 459.81</strain>
    </source>
</reference>
<dbReference type="Proteomes" id="UP000250266">
    <property type="component" value="Unassembled WGS sequence"/>
</dbReference>
<organism evidence="2 3">
    <name type="scientific">Lepidopterella palustris CBS 459.81</name>
    <dbReference type="NCBI Taxonomy" id="1314670"/>
    <lineage>
        <taxon>Eukaryota</taxon>
        <taxon>Fungi</taxon>
        <taxon>Dikarya</taxon>
        <taxon>Ascomycota</taxon>
        <taxon>Pezizomycotina</taxon>
        <taxon>Dothideomycetes</taxon>
        <taxon>Pleosporomycetidae</taxon>
        <taxon>Mytilinidiales</taxon>
        <taxon>Argynnaceae</taxon>
        <taxon>Lepidopterella</taxon>
    </lineage>
</organism>
<dbReference type="InterPro" id="IPR053221">
    <property type="entry name" value="Burnettramic_acid_biosynth"/>
</dbReference>
<gene>
    <name evidence="2" type="ORF">K432DRAFT_385922</name>
</gene>
<protein>
    <submittedName>
        <fullName evidence="2">Uncharacterized protein</fullName>
    </submittedName>
</protein>
<dbReference type="PANTHER" id="PTHR38887">
    <property type="entry name" value="CHROMOSOME 21, WHOLE GENOME SHOTGUN SEQUENCE"/>
    <property type="match status" value="1"/>
</dbReference>
<evidence type="ECO:0000313" key="3">
    <source>
        <dbReference type="Proteomes" id="UP000250266"/>
    </source>
</evidence>
<dbReference type="PANTHER" id="PTHR38887:SF1">
    <property type="entry name" value="RAS MODIFICATION PROTEIN ERF4"/>
    <property type="match status" value="1"/>
</dbReference>
<feature type="region of interest" description="Disordered" evidence="1">
    <location>
        <begin position="21"/>
        <end position="93"/>
    </location>
</feature>
<dbReference type="EMBL" id="KV745272">
    <property type="protein sequence ID" value="OCK75812.1"/>
    <property type="molecule type" value="Genomic_DNA"/>
</dbReference>
<sequence>MGPLARGISNIIGLGTEAYAHCQHSKPPSGANDNDAPAPSSSSHREFLYDAPPDGKSSDQLSPPYAGGRERSNSSGSDFSDKSDLTDLDNDEDNWARDETQDQLEGHAPLAEEVPRSVDALVDDFLSRHAPPTYSPSTPLVPLPYPVIIPQKRPESKTHGFIRAYAPDLAASGISQSTFLDFLSAFTTSIKGSRYFNTANLAIAASVISYTAAATPNVIVQVAAAIVHTSIEGGRRLHQTTQVNKFLDRMNEELFKPHGLYALLMTYDPKSAADGEIFDMDSNIATSIAKRDVLPRSKMQKFHAASGKTMGEAQLPEAAQLIFPALDTATEEQKLNAFKSTTAFIKDYGDRKAQAQFAANHPESKLNVGAVPEFSSRFADPNHPVQQGGILNLLSGGNLKAFMDSSRSQRRSERGYDNVRDRLGDRRDARRNKNKVGLGKSSKKGLKRVIAEVS</sequence>
<name>A0A8E2JB25_9PEZI</name>
<feature type="region of interest" description="Disordered" evidence="1">
    <location>
        <begin position="404"/>
        <end position="444"/>
    </location>
</feature>
<proteinExistence type="predicted"/>
<evidence type="ECO:0000256" key="1">
    <source>
        <dbReference type="SAM" id="MobiDB-lite"/>
    </source>
</evidence>
<feature type="compositionally biased region" description="Basic and acidic residues" evidence="1">
    <location>
        <begin position="410"/>
        <end position="428"/>
    </location>
</feature>
<dbReference type="OrthoDB" id="3433125at2759"/>
<evidence type="ECO:0000313" key="2">
    <source>
        <dbReference type="EMBL" id="OCK75812.1"/>
    </source>
</evidence>
<accession>A0A8E2JB25</accession>
<dbReference type="AlphaFoldDB" id="A0A8E2JB25"/>